<name>A0A5B7FA28_PORTR</name>
<protein>
    <submittedName>
        <fullName evidence="2">Uncharacterized protein</fullName>
    </submittedName>
</protein>
<evidence type="ECO:0000256" key="1">
    <source>
        <dbReference type="SAM" id="MobiDB-lite"/>
    </source>
</evidence>
<comment type="caution">
    <text evidence="2">The sequence shown here is derived from an EMBL/GenBank/DDBJ whole genome shotgun (WGS) entry which is preliminary data.</text>
</comment>
<proteinExistence type="predicted"/>
<keyword evidence="3" id="KW-1185">Reference proteome</keyword>
<evidence type="ECO:0000313" key="3">
    <source>
        <dbReference type="Proteomes" id="UP000324222"/>
    </source>
</evidence>
<feature type="compositionally biased region" description="Basic and acidic residues" evidence="1">
    <location>
        <begin position="1"/>
        <end position="20"/>
    </location>
</feature>
<accession>A0A5B7FA28</accession>
<dbReference type="AlphaFoldDB" id="A0A5B7FA28"/>
<dbReference type="Proteomes" id="UP000324222">
    <property type="component" value="Unassembled WGS sequence"/>
</dbReference>
<dbReference type="EMBL" id="VSRR010006098">
    <property type="protein sequence ID" value="MPC44051.1"/>
    <property type="molecule type" value="Genomic_DNA"/>
</dbReference>
<evidence type="ECO:0000313" key="2">
    <source>
        <dbReference type="EMBL" id="MPC44051.1"/>
    </source>
</evidence>
<gene>
    <name evidence="2" type="ORF">E2C01_037711</name>
</gene>
<sequence>MREKAGDKKEYRKTGGENKTRQAVNEYEEQMTEERGWRRKRGKEEAGRQAGRQAGKKDG</sequence>
<organism evidence="2 3">
    <name type="scientific">Portunus trituberculatus</name>
    <name type="common">Swimming crab</name>
    <name type="synonym">Neptunus trituberculatus</name>
    <dbReference type="NCBI Taxonomy" id="210409"/>
    <lineage>
        <taxon>Eukaryota</taxon>
        <taxon>Metazoa</taxon>
        <taxon>Ecdysozoa</taxon>
        <taxon>Arthropoda</taxon>
        <taxon>Crustacea</taxon>
        <taxon>Multicrustacea</taxon>
        <taxon>Malacostraca</taxon>
        <taxon>Eumalacostraca</taxon>
        <taxon>Eucarida</taxon>
        <taxon>Decapoda</taxon>
        <taxon>Pleocyemata</taxon>
        <taxon>Brachyura</taxon>
        <taxon>Eubrachyura</taxon>
        <taxon>Portunoidea</taxon>
        <taxon>Portunidae</taxon>
        <taxon>Portuninae</taxon>
        <taxon>Portunus</taxon>
    </lineage>
</organism>
<reference evidence="2 3" key="1">
    <citation type="submission" date="2019-05" db="EMBL/GenBank/DDBJ databases">
        <title>Another draft genome of Portunus trituberculatus and its Hox gene families provides insights of decapod evolution.</title>
        <authorList>
            <person name="Jeong J.-H."/>
            <person name="Song I."/>
            <person name="Kim S."/>
            <person name="Choi T."/>
            <person name="Kim D."/>
            <person name="Ryu S."/>
            <person name="Kim W."/>
        </authorList>
    </citation>
    <scope>NUCLEOTIDE SEQUENCE [LARGE SCALE GENOMIC DNA]</scope>
    <source>
        <tissue evidence="2">Muscle</tissue>
    </source>
</reference>
<feature type="compositionally biased region" description="Basic and acidic residues" evidence="1">
    <location>
        <begin position="32"/>
        <end position="47"/>
    </location>
</feature>
<feature type="region of interest" description="Disordered" evidence="1">
    <location>
        <begin position="1"/>
        <end position="59"/>
    </location>
</feature>